<evidence type="ECO:0000256" key="1">
    <source>
        <dbReference type="SAM" id="MobiDB-lite"/>
    </source>
</evidence>
<evidence type="ECO:0000313" key="2">
    <source>
        <dbReference type="EMBL" id="HIW12370.1"/>
    </source>
</evidence>
<feature type="compositionally biased region" description="Basic and acidic residues" evidence="1">
    <location>
        <begin position="29"/>
        <end position="48"/>
    </location>
</feature>
<dbReference type="EMBL" id="DXHR01000013">
    <property type="protein sequence ID" value="HIW12370.1"/>
    <property type="molecule type" value="Genomic_DNA"/>
</dbReference>
<reference evidence="2" key="2">
    <citation type="submission" date="2021-04" db="EMBL/GenBank/DDBJ databases">
        <authorList>
            <person name="Gilroy R."/>
        </authorList>
    </citation>
    <scope>NUCLEOTIDE SEQUENCE</scope>
    <source>
        <strain evidence="2">ChiHjej13B12-752</strain>
    </source>
</reference>
<organism evidence="2 3">
    <name type="scientific">Candidatus Salinicoccus stercoripullorum</name>
    <dbReference type="NCBI Taxonomy" id="2838756"/>
    <lineage>
        <taxon>Bacteria</taxon>
        <taxon>Bacillati</taxon>
        <taxon>Bacillota</taxon>
        <taxon>Bacilli</taxon>
        <taxon>Bacillales</taxon>
        <taxon>Staphylococcaceae</taxon>
        <taxon>Salinicoccus</taxon>
    </lineage>
</organism>
<evidence type="ECO:0000313" key="3">
    <source>
        <dbReference type="Proteomes" id="UP000823989"/>
    </source>
</evidence>
<comment type="caution">
    <text evidence="2">The sequence shown here is derived from an EMBL/GenBank/DDBJ whole genome shotgun (WGS) entry which is preliminary data.</text>
</comment>
<accession>A0A9D1QFH9</accession>
<dbReference type="Proteomes" id="UP000823989">
    <property type="component" value="Unassembled WGS sequence"/>
</dbReference>
<sequence>MPQKKAPSNQKAAGKMDFTECYVQQRSSAEPEFKKLQGDPSAVRKQELRAQPMS</sequence>
<name>A0A9D1QFH9_9STAP</name>
<protein>
    <submittedName>
        <fullName evidence="2">Uncharacterized protein</fullName>
    </submittedName>
</protein>
<dbReference type="AlphaFoldDB" id="A0A9D1QFH9"/>
<feature type="region of interest" description="Disordered" evidence="1">
    <location>
        <begin position="27"/>
        <end position="54"/>
    </location>
</feature>
<reference evidence="2" key="1">
    <citation type="journal article" date="2021" name="PeerJ">
        <title>Extensive microbial diversity within the chicken gut microbiome revealed by metagenomics and culture.</title>
        <authorList>
            <person name="Gilroy R."/>
            <person name="Ravi A."/>
            <person name="Getino M."/>
            <person name="Pursley I."/>
            <person name="Horton D.L."/>
            <person name="Alikhan N.F."/>
            <person name="Baker D."/>
            <person name="Gharbi K."/>
            <person name="Hall N."/>
            <person name="Watson M."/>
            <person name="Adriaenssens E.M."/>
            <person name="Foster-Nyarko E."/>
            <person name="Jarju S."/>
            <person name="Secka A."/>
            <person name="Antonio M."/>
            <person name="Oren A."/>
            <person name="Chaudhuri R.R."/>
            <person name="La Ragione R."/>
            <person name="Hildebrand F."/>
            <person name="Pallen M.J."/>
        </authorList>
    </citation>
    <scope>NUCLEOTIDE SEQUENCE</scope>
    <source>
        <strain evidence="2">ChiHjej13B12-752</strain>
    </source>
</reference>
<proteinExistence type="predicted"/>
<gene>
    <name evidence="2" type="ORF">H9891_04345</name>
</gene>